<proteinExistence type="predicted"/>
<evidence type="ECO:0000313" key="1">
    <source>
        <dbReference type="EMBL" id="KAA1093918.1"/>
    </source>
</evidence>
<name>A0A5B0P1G3_PUCGR</name>
<dbReference type="EMBL" id="VSWC01000079">
    <property type="protein sequence ID" value="KAA1093918.1"/>
    <property type="molecule type" value="Genomic_DNA"/>
</dbReference>
<comment type="caution">
    <text evidence="1">The sequence shown here is derived from an EMBL/GenBank/DDBJ whole genome shotgun (WGS) entry which is preliminary data.</text>
</comment>
<sequence length="54" mass="5770">MDAVEGLVDIVLAQPDVREDPLVGPDDACTRVVARALDPEHLDRAAGKPPRPPD</sequence>
<protein>
    <submittedName>
        <fullName evidence="1">Uncharacterized protein</fullName>
    </submittedName>
</protein>
<reference evidence="1 2" key="1">
    <citation type="submission" date="2019-05" db="EMBL/GenBank/DDBJ databases">
        <title>Emergence of the Ug99 lineage of the wheat stem rust pathogen through somatic hybridization.</title>
        <authorList>
            <person name="Li F."/>
            <person name="Upadhyaya N.M."/>
            <person name="Sperschneider J."/>
            <person name="Matny O."/>
            <person name="Nguyen-Phuc H."/>
            <person name="Mago R."/>
            <person name="Raley C."/>
            <person name="Miller M.E."/>
            <person name="Silverstein K.A.T."/>
            <person name="Henningsen E."/>
            <person name="Hirsch C.D."/>
            <person name="Visser B."/>
            <person name="Pretorius Z.A."/>
            <person name="Steffenson B.J."/>
            <person name="Schwessinger B."/>
            <person name="Dodds P.N."/>
            <person name="Figueroa M."/>
        </authorList>
    </citation>
    <scope>NUCLEOTIDE SEQUENCE [LARGE SCALE GENOMIC DNA]</scope>
    <source>
        <strain evidence="1">21-0</strain>
    </source>
</reference>
<keyword evidence="2" id="KW-1185">Reference proteome</keyword>
<dbReference type="AlphaFoldDB" id="A0A5B0P1G3"/>
<gene>
    <name evidence="1" type="ORF">PGT21_002821</name>
</gene>
<dbReference type="Proteomes" id="UP000324748">
    <property type="component" value="Unassembled WGS sequence"/>
</dbReference>
<accession>A0A5B0P1G3</accession>
<organism evidence="1 2">
    <name type="scientific">Puccinia graminis f. sp. tritici</name>
    <dbReference type="NCBI Taxonomy" id="56615"/>
    <lineage>
        <taxon>Eukaryota</taxon>
        <taxon>Fungi</taxon>
        <taxon>Dikarya</taxon>
        <taxon>Basidiomycota</taxon>
        <taxon>Pucciniomycotina</taxon>
        <taxon>Pucciniomycetes</taxon>
        <taxon>Pucciniales</taxon>
        <taxon>Pucciniaceae</taxon>
        <taxon>Puccinia</taxon>
    </lineage>
</organism>
<evidence type="ECO:0000313" key="2">
    <source>
        <dbReference type="Proteomes" id="UP000324748"/>
    </source>
</evidence>